<accession>A2C6I7</accession>
<dbReference type="EMBL" id="CP000554">
    <property type="protein sequence ID" value="ABM77097.1"/>
    <property type="molecule type" value="Genomic_DNA"/>
</dbReference>
<dbReference type="KEGG" id="pmf:P9303_03451"/>
<proteinExistence type="predicted"/>
<dbReference type="RefSeq" id="WP_011825022.1">
    <property type="nucleotide sequence ID" value="NC_008820.1"/>
</dbReference>
<sequence length="51" mass="5650">MAATWEAGFRAAVKTGRSGWTVVNDYGRMRLKELLKAASLGQKTTTKILHQ</sequence>
<dbReference type="Proteomes" id="UP000002274">
    <property type="component" value="Chromosome"/>
</dbReference>
<reference evidence="1 2" key="1">
    <citation type="journal article" date="2007" name="PLoS Genet.">
        <title>Patterns and implications of gene gain and loss in the evolution of Prochlorococcus.</title>
        <authorList>
            <person name="Kettler G.C."/>
            <person name="Martiny A.C."/>
            <person name="Huang K."/>
            <person name="Zucker J."/>
            <person name="Coleman M.L."/>
            <person name="Rodrigue S."/>
            <person name="Chen F."/>
            <person name="Lapidus A."/>
            <person name="Ferriera S."/>
            <person name="Johnson J."/>
            <person name="Steglich C."/>
            <person name="Church G.M."/>
            <person name="Richardson P."/>
            <person name="Chisholm S.W."/>
        </authorList>
    </citation>
    <scope>NUCLEOTIDE SEQUENCE [LARGE SCALE GENOMIC DNA]</scope>
    <source>
        <strain evidence="1 2">MIT 9303</strain>
    </source>
</reference>
<protein>
    <submittedName>
        <fullName evidence="1">Uncharacterized protein</fullName>
    </submittedName>
</protein>
<dbReference type="AlphaFoldDB" id="A2C6I7"/>
<organism evidence="1 2">
    <name type="scientific">Prochlorococcus marinus (strain MIT 9303)</name>
    <dbReference type="NCBI Taxonomy" id="59922"/>
    <lineage>
        <taxon>Bacteria</taxon>
        <taxon>Bacillati</taxon>
        <taxon>Cyanobacteriota</taxon>
        <taxon>Cyanophyceae</taxon>
        <taxon>Synechococcales</taxon>
        <taxon>Prochlorococcaceae</taxon>
        <taxon>Prochlorococcus</taxon>
    </lineage>
</organism>
<evidence type="ECO:0000313" key="2">
    <source>
        <dbReference type="Proteomes" id="UP000002274"/>
    </source>
</evidence>
<evidence type="ECO:0000313" key="1">
    <source>
        <dbReference type="EMBL" id="ABM77097.1"/>
    </source>
</evidence>
<name>A2C6I7_PROM3</name>
<dbReference type="HOGENOM" id="CLU_3102501_0_0_3"/>
<gene>
    <name evidence="1" type="ordered locus">P9303_03451</name>
</gene>